<evidence type="ECO:0000256" key="1">
    <source>
        <dbReference type="ARBA" id="ARBA00022741"/>
    </source>
</evidence>
<dbReference type="AlphaFoldDB" id="A0A386H4R0"/>
<dbReference type="Pfam" id="PF25601">
    <property type="entry name" value="AAA_lid_14"/>
    <property type="match status" value="1"/>
</dbReference>
<keyword evidence="4" id="KW-0804">Transcription</keyword>
<dbReference type="GO" id="GO:0006355">
    <property type="term" value="P:regulation of DNA-templated transcription"/>
    <property type="evidence" value="ECO:0007669"/>
    <property type="project" value="InterPro"/>
</dbReference>
<dbReference type="InterPro" id="IPR035965">
    <property type="entry name" value="PAS-like_dom_sf"/>
</dbReference>
<dbReference type="PANTHER" id="PTHR32071:SF57">
    <property type="entry name" value="C4-DICARBOXYLATE TRANSPORT TRANSCRIPTIONAL REGULATORY PROTEIN DCTD"/>
    <property type="match status" value="1"/>
</dbReference>
<dbReference type="PROSITE" id="PS50045">
    <property type="entry name" value="SIGMA54_INTERACT_4"/>
    <property type="match status" value="1"/>
</dbReference>
<evidence type="ECO:0000256" key="3">
    <source>
        <dbReference type="ARBA" id="ARBA00023015"/>
    </source>
</evidence>
<evidence type="ECO:0000313" key="7">
    <source>
        <dbReference type="EMBL" id="AYD40485.1"/>
    </source>
</evidence>
<dbReference type="CDD" id="cd00009">
    <property type="entry name" value="AAA"/>
    <property type="match status" value="1"/>
</dbReference>
<dbReference type="Pfam" id="PF08448">
    <property type="entry name" value="PAS_4"/>
    <property type="match status" value="1"/>
</dbReference>
<accession>A0A386H4R0</accession>
<dbReference type="SUPFAM" id="SSF52540">
    <property type="entry name" value="P-loop containing nucleoside triphosphate hydrolases"/>
    <property type="match status" value="1"/>
</dbReference>
<dbReference type="EMBL" id="CP032416">
    <property type="protein sequence ID" value="AYD40485.1"/>
    <property type="molecule type" value="Genomic_DNA"/>
</dbReference>
<dbReference type="InterPro" id="IPR002078">
    <property type="entry name" value="Sigma_54_int"/>
</dbReference>
<evidence type="ECO:0000256" key="2">
    <source>
        <dbReference type="ARBA" id="ARBA00022840"/>
    </source>
</evidence>
<sequence length="539" mass="61802">MLVLNIYSSGLIITDLNGVIRDFNTLAESILKNSQLKGKNIKDYLGIIDQGKLYVTECSDCKVYIIRLDGKTNGFLEYVLENSFDEIFVTDGKGIAIYCNRAFEEHYGVDRKDILGKDASFLEKQGLVDRVMVHRVIESKETISFEQHTATEKTILNTLKPILNENHEVIYVVENCRDISEATQLKNSIQSINRKVRKFKKKNEYFNTTNSVNSMEFRSEKIKELLVSIDKLSIRDVNLLLLGESGTGKTFLANRIHDLSLRKNRPFVTINCTTIPEELIESELFGYEKGSFTGASSSGKEGLVEQANSGTLFLDEIGELPFTVQAKLLQLVQEKTYIPVGAIHPKKIDIRIIAATNKDLLQLVKKGRFREDLYYRLALGVVRIPPLRERREDIDVLLNYYLNLFNNKYDTRIKLSEYSKAVLSNYYWPGNIRELEHFLEISVIGAPFPDYIISKKDLENLSGNVIELPKIDGENTKIDIIEQTDSMLYEVYDLNETMDNYKAEIIKKARKIYKSSYKVARYLNISQSTASRLILKYCK</sequence>
<dbReference type="InterPro" id="IPR003593">
    <property type="entry name" value="AAA+_ATPase"/>
</dbReference>
<keyword evidence="2" id="KW-0067">ATP-binding</keyword>
<proteinExistence type="predicted"/>
<dbReference type="Proteomes" id="UP000266301">
    <property type="component" value="Chromosome"/>
</dbReference>
<dbReference type="InterPro" id="IPR025944">
    <property type="entry name" value="Sigma_54_int_dom_CS"/>
</dbReference>
<dbReference type="SUPFAM" id="SSF55785">
    <property type="entry name" value="PYP-like sensor domain (PAS domain)"/>
    <property type="match status" value="1"/>
</dbReference>
<organism evidence="7 8">
    <name type="scientific">Clostridium fermenticellae</name>
    <dbReference type="NCBI Taxonomy" id="2068654"/>
    <lineage>
        <taxon>Bacteria</taxon>
        <taxon>Bacillati</taxon>
        <taxon>Bacillota</taxon>
        <taxon>Clostridia</taxon>
        <taxon>Eubacteriales</taxon>
        <taxon>Clostridiaceae</taxon>
        <taxon>Clostridium</taxon>
    </lineage>
</organism>
<dbReference type="PANTHER" id="PTHR32071">
    <property type="entry name" value="TRANSCRIPTIONAL REGULATORY PROTEIN"/>
    <property type="match status" value="1"/>
</dbReference>
<dbReference type="Gene3D" id="1.10.10.60">
    <property type="entry name" value="Homeodomain-like"/>
    <property type="match status" value="1"/>
</dbReference>
<dbReference type="SMART" id="SM00382">
    <property type="entry name" value="AAA"/>
    <property type="match status" value="1"/>
</dbReference>
<keyword evidence="8" id="KW-1185">Reference proteome</keyword>
<evidence type="ECO:0000259" key="5">
    <source>
        <dbReference type="PROSITE" id="PS50045"/>
    </source>
</evidence>
<dbReference type="InterPro" id="IPR025662">
    <property type="entry name" value="Sigma_54_int_dom_ATP-bd_1"/>
</dbReference>
<dbReference type="PROSITE" id="PS00675">
    <property type="entry name" value="SIGMA54_INTERACT_1"/>
    <property type="match status" value="1"/>
</dbReference>
<dbReference type="FunFam" id="3.40.50.300:FF:000006">
    <property type="entry name" value="DNA-binding transcriptional regulator NtrC"/>
    <property type="match status" value="1"/>
</dbReference>
<dbReference type="NCBIfam" id="TIGR00229">
    <property type="entry name" value="sensory_box"/>
    <property type="match status" value="1"/>
</dbReference>
<dbReference type="PROSITE" id="PS50112">
    <property type="entry name" value="PAS"/>
    <property type="match status" value="1"/>
</dbReference>
<gene>
    <name evidence="7" type="ORF">D4Z93_08085</name>
</gene>
<dbReference type="Pfam" id="PF00158">
    <property type="entry name" value="Sigma54_activat"/>
    <property type="match status" value="1"/>
</dbReference>
<name>A0A386H4R0_9CLOT</name>
<evidence type="ECO:0000259" key="6">
    <source>
        <dbReference type="PROSITE" id="PS50112"/>
    </source>
</evidence>
<dbReference type="PROSITE" id="PS00688">
    <property type="entry name" value="SIGMA54_INTERACT_3"/>
    <property type="match status" value="1"/>
</dbReference>
<dbReference type="InterPro" id="IPR027417">
    <property type="entry name" value="P-loop_NTPase"/>
</dbReference>
<dbReference type="SMART" id="SM00091">
    <property type="entry name" value="PAS"/>
    <property type="match status" value="1"/>
</dbReference>
<keyword evidence="3" id="KW-0805">Transcription regulation</keyword>
<reference evidence="7 8" key="1">
    <citation type="journal article" date="2019" name="Int. J. Syst. Evol. Microbiol.">
        <title>Clostridium fermenticellae sp. nov., isolated from the mud in a fermentation cellar for the production of the Chinese liquor, baijiu.</title>
        <authorList>
            <person name="Xu P.X."/>
            <person name="Chai L.J."/>
            <person name="Qiu T."/>
            <person name="Zhang X.J."/>
            <person name="Lu Z.M."/>
            <person name="Xiao C."/>
            <person name="Wang S.T."/>
            <person name="Shen C.H."/>
            <person name="Shi J.S."/>
            <person name="Xu Z.H."/>
        </authorList>
    </citation>
    <scope>NUCLEOTIDE SEQUENCE [LARGE SCALE GENOMIC DNA]</scope>
    <source>
        <strain evidence="7 8">JN500901</strain>
    </source>
</reference>
<feature type="domain" description="PAS" evidence="6">
    <location>
        <begin position="72"/>
        <end position="123"/>
    </location>
</feature>
<protein>
    <submittedName>
        <fullName evidence="7">PAS domain S-box protein</fullName>
    </submittedName>
</protein>
<dbReference type="InterPro" id="IPR000014">
    <property type="entry name" value="PAS"/>
</dbReference>
<feature type="domain" description="Sigma-54 factor interaction" evidence="5">
    <location>
        <begin position="215"/>
        <end position="444"/>
    </location>
</feature>
<dbReference type="InterPro" id="IPR058031">
    <property type="entry name" value="AAA_lid_NorR"/>
</dbReference>
<dbReference type="CDD" id="cd00130">
    <property type="entry name" value="PAS"/>
    <property type="match status" value="1"/>
</dbReference>
<dbReference type="GO" id="GO:0005524">
    <property type="term" value="F:ATP binding"/>
    <property type="evidence" value="ECO:0007669"/>
    <property type="project" value="UniProtKB-KW"/>
</dbReference>
<dbReference type="Gene3D" id="1.10.8.60">
    <property type="match status" value="1"/>
</dbReference>
<dbReference type="KEGG" id="cfer:D4Z93_08085"/>
<dbReference type="Gene3D" id="3.30.450.20">
    <property type="entry name" value="PAS domain"/>
    <property type="match status" value="1"/>
</dbReference>
<keyword evidence="1" id="KW-0547">Nucleotide-binding</keyword>
<dbReference type="OrthoDB" id="9803970at2"/>
<evidence type="ECO:0000256" key="4">
    <source>
        <dbReference type="ARBA" id="ARBA00023163"/>
    </source>
</evidence>
<evidence type="ECO:0000313" key="8">
    <source>
        <dbReference type="Proteomes" id="UP000266301"/>
    </source>
</evidence>
<dbReference type="Gene3D" id="3.40.50.300">
    <property type="entry name" value="P-loop containing nucleotide triphosphate hydrolases"/>
    <property type="match status" value="1"/>
</dbReference>
<dbReference type="InterPro" id="IPR013656">
    <property type="entry name" value="PAS_4"/>
</dbReference>